<dbReference type="EMBL" id="MTKT01005739">
    <property type="protein sequence ID" value="OWM64750.1"/>
    <property type="molecule type" value="Genomic_DNA"/>
</dbReference>
<comment type="caution">
    <text evidence="2">The sequence shown here is derived from an EMBL/GenBank/DDBJ whole genome shotgun (WGS) entry which is preliminary data.</text>
</comment>
<evidence type="ECO:0000313" key="2">
    <source>
        <dbReference type="EMBL" id="OWM64750.1"/>
    </source>
</evidence>
<evidence type="ECO:0000313" key="3">
    <source>
        <dbReference type="Proteomes" id="UP000197138"/>
    </source>
</evidence>
<evidence type="ECO:0000256" key="1">
    <source>
        <dbReference type="SAM" id="MobiDB-lite"/>
    </source>
</evidence>
<protein>
    <submittedName>
        <fullName evidence="2">Uncharacterized protein</fullName>
    </submittedName>
</protein>
<sequence length="83" mass="9308">MAPSAAMLILHFQPRAASSQQSIYPQKESTQLNVEVFAEPFRREKLRSSKIEKRQGLASDPSIPSSTTQPDRRFEDALQLGCC</sequence>
<dbReference type="AlphaFoldDB" id="A0A218VXE8"/>
<reference evidence="3" key="1">
    <citation type="journal article" date="2017" name="Plant J.">
        <title>The pomegranate (Punica granatum L.) genome and the genomics of punicalagin biosynthesis.</title>
        <authorList>
            <person name="Qin G."/>
            <person name="Xu C."/>
            <person name="Ming R."/>
            <person name="Tang H."/>
            <person name="Guyot R."/>
            <person name="Kramer E.M."/>
            <person name="Hu Y."/>
            <person name="Yi X."/>
            <person name="Qi Y."/>
            <person name="Xu X."/>
            <person name="Gao Z."/>
            <person name="Pan H."/>
            <person name="Jian J."/>
            <person name="Tian Y."/>
            <person name="Yue Z."/>
            <person name="Xu Y."/>
        </authorList>
    </citation>
    <scope>NUCLEOTIDE SEQUENCE [LARGE SCALE GENOMIC DNA]</scope>
    <source>
        <strain evidence="3">cv. Dabenzi</strain>
    </source>
</reference>
<gene>
    <name evidence="2" type="ORF">CDL15_Pgr028467</name>
</gene>
<dbReference type="Proteomes" id="UP000197138">
    <property type="component" value="Unassembled WGS sequence"/>
</dbReference>
<feature type="region of interest" description="Disordered" evidence="1">
    <location>
        <begin position="48"/>
        <end position="72"/>
    </location>
</feature>
<name>A0A218VXE8_PUNGR</name>
<organism evidence="2 3">
    <name type="scientific">Punica granatum</name>
    <name type="common">Pomegranate</name>
    <dbReference type="NCBI Taxonomy" id="22663"/>
    <lineage>
        <taxon>Eukaryota</taxon>
        <taxon>Viridiplantae</taxon>
        <taxon>Streptophyta</taxon>
        <taxon>Embryophyta</taxon>
        <taxon>Tracheophyta</taxon>
        <taxon>Spermatophyta</taxon>
        <taxon>Magnoliopsida</taxon>
        <taxon>eudicotyledons</taxon>
        <taxon>Gunneridae</taxon>
        <taxon>Pentapetalae</taxon>
        <taxon>rosids</taxon>
        <taxon>malvids</taxon>
        <taxon>Myrtales</taxon>
        <taxon>Lythraceae</taxon>
        <taxon>Punica</taxon>
    </lineage>
</organism>
<accession>A0A218VXE8</accession>
<proteinExistence type="predicted"/>